<proteinExistence type="inferred from homology"/>
<keyword evidence="11" id="KW-1185">Reference proteome</keyword>
<dbReference type="InterPro" id="IPR018152">
    <property type="entry name" value="SOD_Cu/Zn_BS"/>
</dbReference>
<dbReference type="InterPro" id="IPR001424">
    <property type="entry name" value="SOD_Cu_Zn_dom"/>
</dbReference>
<organism evidence="10 11">
    <name type="scientific">Blomia tropicalis</name>
    <name type="common">Mite</name>
    <dbReference type="NCBI Taxonomy" id="40697"/>
    <lineage>
        <taxon>Eukaryota</taxon>
        <taxon>Metazoa</taxon>
        <taxon>Ecdysozoa</taxon>
        <taxon>Arthropoda</taxon>
        <taxon>Chelicerata</taxon>
        <taxon>Arachnida</taxon>
        <taxon>Acari</taxon>
        <taxon>Acariformes</taxon>
        <taxon>Sarcoptiformes</taxon>
        <taxon>Astigmata</taxon>
        <taxon>Glycyphagoidea</taxon>
        <taxon>Echimyopodidae</taxon>
        <taxon>Blomia</taxon>
    </lineage>
</organism>
<sequence length="192" mass="20357">MSSHINLIVTYCTLMVFLSNQLIVNGQRARTRQSNEPLKATVKITGNEGVNGWITFECERGHKTSTRVRGQITGLSPGLHGFHVHQYGDLSDQCTSLGGHFNPGKHNHGAPTDGIRHVGDLGNVMANNDGVANIDLMDNVISLKGPNSIIGRGLVVHAKTDDLGQGSTAESLKTGNAGARVGCGIIGWAKPN</sequence>
<comment type="similarity">
    <text evidence="1 7">Belongs to the Cu-Zn superoxide dismutase family.</text>
</comment>
<evidence type="ECO:0000256" key="5">
    <source>
        <dbReference type="ARBA" id="ARBA00023002"/>
    </source>
</evidence>
<evidence type="ECO:0000256" key="6">
    <source>
        <dbReference type="ARBA" id="ARBA00023008"/>
    </source>
</evidence>
<evidence type="ECO:0000259" key="9">
    <source>
        <dbReference type="Pfam" id="PF00080"/>
    </source>
</evidence>
<dbReference type="InterPro" id="IPR036423">
    <property type="entry name" value="SOD-like_Cu/Zn_dom_sf"/>
</dbReference>
<evidence type="ECO:0000313" key="10">
    <source>
        <dbReference type="EMBL" id="KAJ6215395.1"/>
    </source>
</evidence>
<keyword evidence="8" id="KW-0732">Signal</keyword>
<keyword evidence="4" id="KW-0049">Antioxidant</keyword>
<dbReference type="GO" id="GO:0004784">
    <property type="term" value="F:superoxide dismutase activity"/>
    <property type="evidence" value="ECO:0007669"/>
    <property type="project" value="UniProtKB-EC"/>
</dbReference>
<comment type="cofactor">
    <cofactor evidence="7">
        <name>Cu cation</name>
        <dbReference type="ChEBI" id="CHEBI:23378"/>
    </cofactor>
    <text evidence="7">Binds 1 copper ion per subunit.</text>
</comment>
<evidence type="ECO:0000313" key="11">
    <source>
        <dbReference type="Proteomes" id="UP001142055"/>
    </source>
</evidence>
<comment type="cofactor">
    <cofactor evidence="7">
        <name>Zn(2+)</name>
        <dbReference type="ChEBI" id="CHEBI:29105"/>
    </cofactor>
    <text evidence="7">Binds 1 zinc ion per subunit.</text>
</comment>
<evidence type="ECO:0000256" key="7">
    <source>
        <dbReference type="RuleBase" id="RU000393"/>
    </source>
</evidence>
<dbReference type="OMA" id="IVAHEGC"/>
<dbReference type="Pfam" id="PF00080">
    <property type="entry name" value="Sod_Cu"/>
    <property type="match status" value="1"/>
</dbReference>
<protein>
    <recommendedName>
        <fullName evidence="7">Superoxide dismutase [Cu-Zn]</fullName>
        <ecNumber evidence="7">1.15.1.1</ecNumber>
    </recommendedName>
</protein>
<comment type="caution">
    <text evidence="10">The sequence shown here is derived from an EMBL/GenBank/DDBJ whole genome shotgun (WGS) entry which is preliminary data.</text>
</comment>
<dbReference type="CDD" id="cd00305">
    <property type="entry name" value="Cu-Zn_Superoxide_Dismutase"/>
    <property type="match status" value="1"/>
</dbReference>
<keyword evidence="3 7" id="KW-0862">Zinc</keyword>
<evidence type="ECO:0000256" key="2">
    <source>
        <dbReference type="ARBA" id="ARBA00022723"/>
    </source>
</evidence>
<keyword evidence="2 7" id="KW-0479">Metal-binding</keyword>
<name>A0A9Q0RIJ0_BLOTA</name>
<dbReference type="FunFam" id="2.60.40.200:FF:000001">
    <property type="entry name" value="Superoxide dismutase [Cu-Zn]"/>
    <property type="match status" value="1"/>
</dbReference>
<evidence type="ECO:0000256" key="8">
    <source>
        <dbReference type="SAM" id="SignalP"/>
    </source>
</evidence>
<dbReference type="EC" id="1.15.1.1" evidence="7"/>
<evidence type="ECO:0000256" key="3">
    <source>
        <dbReference type="ARBA" id="ARBA00022833"/>
    </source>
</evidence>
<dbReference type="InterPro" id="IPR024134">
    <property type="entry name" value="SOD_Cu/Zn_/chaperone"/>
</dbReference>
<feature type="domain" description="Superoxide dismutase copper/zinc binding" evidence="9">
    <location>
        <begin position="50"/>
        <end position="186"/>
    </location>
</feature>
<comment type="catalytic activity">
    <reaction evidence="7">
        <text>2 superoxide + 2 H(+) = H2O2 + O2</text>
        <dbReference type="Rhea" id="RHEA:20696"/>
        <dbReference type="ChEBI" id="CHEBI:15378"/>
        <dbReference type="ChEBI" id="CHEBI:15379"/>
        <dbReference type="ChEBI" id="CHEBI:16240"/>
        <dbReference type="ChEBI" id="CHEBI:18421"/>
        <dbReference type="EC" id="1.15.1.1"/>
    </reaction>
</comment>
<dbReference type="SUPFAM" id="SSF49329">
    <property type="entry name" value="Cu,Zn superoxide dismutase-like"/>
    <property type="match status" value="1"/>
</dbReference>
<feature type="chain" id="PRO_5040323463" description="Superoxide dismutase [Cu-Zn]" evidence="8">
    <location>
        <begin position="27"/>
        <end position="192"/>
    </location>
</feature>
<dbReference type="PROSITE" id="PS00087">
    <property type="entry name" value="SOD_CU_ZN_1"/>
    <property type="match status" value="1"/>
</dbReference>
<evidence type="ECO:0000256" key="1">
    <source>
        <dbReference type="ARBA" id="ARBA00010457"/>
    </source>
</evidence>
<dbReference type="GO" id="GO:0005507">
    <property type="term" value="F:copper ion binding"/>
    <property type="evidence" value="ECO:0007669"/>
    <property type="project" value="InterPro"/>
</dbReference>
<dbReference type="PROSITE" id="PS00332">
    <property type="entry name" value="SOD_CU_ZN_2"/>
    <property type="match status" value="1"/>
</dbReference>
<dbReference type="Proteomes" id="UP001142055">
    <property type="component" value="Chromosome 4"/>
</dbReference>
<dbReference type="Gene3D" id="2.60.40.200">
    <property type="entry name" value="Superoxide dismutase, copper/zinc binding domain"/>
    <property type="match status" value="1"/>
</dbReference>
<accession>A0A9Q0RIJ0</accession>
<gene>
    <name evidence="10" type="ORF">RDWZM_009895</name>
</gene>
<dbReference type="PANTHER" id="PTHR10003">
    <property type="entry name" value="SUPEROXIDE DISMUTASE CU-ZN -RELATED"/>
    <property type="match status" value="1"/>
</dbReference>
<keyword evidence="6 7" id="KW-0186">Copper</keyword>
<dbReference type="EMBL" id="JAPWDV010000004">
    <property type="protein sequence ID" value="KAJ6215395.1"/>
    <property type="molecule type" value="Genomic_DNA"/>
</dbReference>
<evidence type="ECO:0000256" key="4">
    <source>
        <dbReference type="ARBA" id="ARBA00022862"/>
    </source>
</evidence>
<keyword evidence="5 7" id="KW-0560">Oxidoreductase</keyword>
<reference evidence="10" key="1">
    <citation type="submission" date="2022-12" db="EMBL/GenBank/DDBJ databases">
        <title>Genome assemblies of Blomia tropicalis.</title>
        <authorList>
            <person name="Cui Y."/>
        </authorList>
    </citation>
    <scope>NUCLEOTIDE SEQUENCE</scope>
    <source>
        <tissue evidence="10">Adult mites</tissue>
    </source>
</reference>
<feature type="signal peptide" evidence="8">
    <location>
        <begin position="1"/>
        <end position="26"/>
    </location>
</feature>
<comment type="function">
    <text evidence="7">Destroys radicals which are normally produced within the cells and which are toxic to biological systems.</text>
</comment>
<dbReference type="AlphaFoldDB" id="A0A9Q0RIJ0"/>
<dbReference type="PRINTS" id="PR00068">
    <property type="entry name" value="CUZNDISMTASE"/>
</dbReference>